<keyword evidence="1" id="KW-0175">Coiled coil</keyword>
<proteinExistence type="predicted"/>
<organism evidence="3 4">
    <name type="scientific">Trypanosoma theileri</name>
    <dbReference type="NCBI Taxonomy" id="67003"/>
    <lineage>
        <taxon>Eukaryota</taxon>
        <taxon>Discoba</taxon>
        <taxon>Euglenozoa</taxon>
        <taxon>Kinetoplastea</taxon>
        <taxon>Metakinetoplastina</taxon>
        <taxon>Trypanosomatida</taxon>
        <taxon>Trypanosomatidae</taxon>
        <taxon>Trypanosoma</taxon>
    </lineage>
</organism>
<feature type="coiled-coil region" evidence="1">
    <location>
        <begin position="178"/>
        <end position="212"/>
    </location>
</feature>
<dbReference type="AlphaFoldDB" id="A0A1X0P1Q4"/>
<evidence type="ECO:0000313" key="4">
    <source>
        <dbReference type="Proteomes" id="UP000192257"/>
    </source>
</evidence>
<comment type="caution">
    <text evidence="3">The sequence shown here is derived from an EMBL/GenBank/DDBJ whole genome shotgun (WGS) entry which is preliminary data.</text>
</comment>
<evidence type="ECO:0000256" key="1">
    <source>
        <dbReference type="SAM" id="Coils"/>
    </source>
</evidence>
<feature type="coiled-coil region" evidence="1">
    <location>
        <begin position="316"/>
        <end position="353"/>
    </location>
</feature>
<dbReference type="GeneID" id="39983534"/>
<evidence type="ECO:0000256" key="2">
    <source>
        <dbReference type="SAM" id="MobiDB-lite"/>
    </source>
</evidence>
<name>A0A1X0P1Q4_9TRYP</name>
<dbReference type="Proteomes" id="UP000192257">
    <property type="component" value="Unassembled WGS sequence"/>
</dbReference>
<accession>A0A1X0P1Q4</accession>
<dbReference type="OrthoDB" id="272086at2759"/>
<dbReference type="RefSeq" id="XP_028884950.1">
    <property type="nucleotide sequence ID" value="XM_029023754.1"/>
</dbReference>
<reference evidence="3 4" key="1">
    <citation type="submission" date="2017-03" db="EMBL/GenBank/DDBJ databases">
        <title>An alternative strategy for trypanosome survival in the mammalian bloodstream revealed through genome and transcriptome analysis of the ubiquitous bovine parasite Trypanosoma (Megatrypanum) theileri.</title>
        <authorList>
            <person name="Kelly S."/>
            <person name="Ivens A."/>
            <person name="Mott A."/>
            <person name="O'Neill E."/>
            <person name="Emms D."/>
            <person name="Macleod O."/>
            <person name="Voorheis P."/>
            <person name="Matthews J."/>
            <person name="Matthews K."/>
            <person name="Carrington M."/>
        </authorList>
    </citation>
    <scope>NUCLEOTIDE SEQUENCE [LARGE SCALE GENOMIC DNA]</scope>
    <source>
        <strain evidence="3">Edinburgh</strain>
    </source>
</reference>
<feature type="compositionally biased region" description="Low complexity" evidence="2">
    <location>
        <begin position="105"/>
        <end position="116"/>
    </location>
</feature>
<dbReference type="EMBL" id="NBCO01000007">
    <property type="protein sequence ID" value="ORC90884.1"/>
    <property type="molecule type" value="Genomic_DNA"/>
</dbReference>
<keyword evidence="4" id="KW-1185">Reference proteome</keyword>
<gene>
    <name evidence="3" type="ORF">TM35_000073080</name>
</gene>
<evidence type="ECO:0000313" key="3">
    <source>
        <dbReference type="EMBL" id="ORC90884.1"/>
    </source>
</evidence>
<feature type="region of interest" description="Disordered" evidence="2">
    <location>
        <begin position="102"/>
        <end position="121"/>
    </location>
</feature>
<protein>
    <submittedName>
        <fullName evidence="3">Uncharacterized protein</fullName>
    </submittedName>
</protein>
<dbReference type="VEuPathDB" id="TriTrypDB:TM35_000073080"/>
<sequence>MAFNVSQERLEDEARLLFSVEVLLANIPSLITDLSSAKYALLSLTDKYRNEVKQKSMLIPSVSERFRELLDLRSQLQSDQEKLSELETKIVSSAPPKFISKEEAYTGSTTSAGYTSNDYHNDNEKMSIRCEEDPRNASSELLSETRRSDILLDNNEEGTKYIPQFGNNSNNRAVVFLEDEDLQKVQEAELKLEEERNELANLAKETNSMEDRFEIDRSRCEAMTKHVQGLKWDYEKTHTALIEARNERQQYELFQHEWKERKIISDEADKGLREIFGLCCRDELSIIAQALEDTRGSITNCSKALADKISKNEVELAVYQIAYKEQQAAAEELKEAIIHLQHHQRELELLAKRQEIEETKRNSIRQLLMSSLYLSPGSSEVISEELQPEHKKEIEDEHQMVSLLATRVGVMEERRREIAAILMRLSPTEEDIVRLKTAVEQVRSILMEELIINEETIRDVDSS</sequence>